<evidence type="ECO:0000313" key="3">
    <source>
        <dbReference type="Proteomes" id="UP001602013"/>
    </source>
</evidence>
<dbReference type="EMBL" id="JBIASD010000018">
    <property type="protein sequence ID" value="MFF3668983.1"/>
    <property type="molecule type" value="Genomic_DNA"/>
</dbReference>
<gene>
    <name evidence="2" type="ORF">ACFYXI_25690</name>
</gene>
<dbReference type="RefSeq" id="WP_387414794.1">
    <property type="nucleotide sequence ID" value="NZ_JBIASD010000018.1"/>
</dbReference>
<dbReference type="Proteomes" id="UP001602013">
    <property type="component" value="Unassembled WGS sequence"/>
</dbReference>
<dbReference type="Gene3D" id="1.20.120.450">
    <property type="entry name" value="dinb family like domain"/>
    <property type="match status" value="1"/>
</dbReference>
<organism evidence="2 3">
    <name type="scientific">Microtetraspora malaysiensis</name>
    <dbReference type="NCBI Taxonomy" id="161358"/>
    <lineage>
        <taxon>Bacteria</taxon>
        <taxon>Bacillati</taxon>
        <taxon>Actinomycetota</taxon>
        <taxon>Actinomycetes</taxon>
        <taxon>Streptosporangiales</taxon>
        <taxon>Streptosporangiaceae</taxon>
        <taxon>Microtetraspora</taxon>
    </lineage>
</organism>
<dbReference type="SUPFAM" id="SSF109854">
    <property type="entry name" value="DinB/YfiT-like putative metalloenzymes"/>
    <property type="match status" value="1"/>
</dbReference>
<dbReference type="InterPro" id="IPR024344">
    <property type="entry name" value="MDMPI_metal-binding"/>
</dbReference>
<name>A0ABW6SYW5_9ACTN</name>
<proteinExistence type="predicted"/>
<dbReference type="Pfam" id="PF11716">
    <property type="entry name" value="MDMPI_N"/>
    <property type="match status" value="1"/>
</dbReference>
<protein>
    <submittedName>
        <fullName evidence="2">TIGR03084 family metal-binding protein</fullName>
    </submittedName>
</protein>
<accession>A0ABW6SYW5</accession>
<sequence>MAVPTSDLMSELIIDLSAETAELREMVRVLDLPGWELPTPSEGWVIRDQISHLAWFDDAATSALTDPDGFRAARAELMARVESAMDDQVAAARGLAPAALLEWFDTARARMIRALRAVDPATRLPWYGPDMSPASFATARLMETWAHGQDVADTLGIDRAPTTRLRHVALLGVRAMPYGFAVRGRQAPARPVRVELAMPDGTLWVAGPEGAADVVRGPVQDFCLVVTQRSNVADTSLSVTGDIAREWLSIAQAYAGPPGPGREPGARKTA</sequence>
<keyword evidence="3" id="KW-1185">Reference proteome</keyword>
<dbReference type="InterPro" id="IPR017517">
    <property type="entry name" value="Maleyloyr_isom"/>
</dbReference>
<evidence type="ECO:0000313" key="2">
    <source>
        <dbReference type="EMBL" id="MFF3668983.1"/>
    </source>
</evidence>
<dbReference type="InterPro" id="IPR034660">
    <property type="entry name" value="DinB/YfiT-like"/>
</dbReference>
<dbReference type="NCBIfam" id="TIGR03083">
    <property type="entry name" value="maleylpyruvate isomerase family mycothiol-dependent enzyme"/>
    <property type="match status" value="1"/>
</dbReference>
<comment type="caution">
    <text evidence="2">The sequence shown here is derived from an EMBL/GenBank/DDBJ whole genome shotgun (WGS) entry which is preliminary data.</text>
</comment>
<evidence type="ECO:0000259" key="1">
    <source>
        <dbReference type="Pfam" id="PF11716"/>
    </source>
</evidence>
<feature type="domain" description="Mycothiol-dependent maleylpyruvate isomerase metal-binding" evidence="1">
    <location>
        <begin position="16"/>
        <end position="152"/>
    </location>
</feature>
<dbReference type="InterPro" id="IPR017518">
    <property type="entry name" value="CHP03084"/>
</dbReference>
<reference evidence="2 3" key="1">
    <citation type="submission" date="2024-10" db="EMBL/GenBank/DDBJ databases">
        <title>The Natural Products Discovery Center: Release of the First 8490 Sequenced Strains for Exploring Actinobacteria Biosynthetic Diversity.</title>
        <authorList>
            <person name="Kalkreuter E."/>
            <person name="Kautsar S.A."/>
            <person name="Yang D."/>
            <person name="Bader C.D."/>
            <person name="Teijaro C.N."/>
            <person name="Fluegel L."/>
            <person name="Davis C.M."/>
            <person name="Simpson J.R."/>
            <person name="Lauterbach L."/>
            <person name="Steele A.D."/>
            <person name="Gui C."/>
            <person name="Meng S."/>
            <person name="Li G."/>
            <person name="Viehrig K."/>
            <person name="Ye F."/>
            <person name="Su P."/>
            <person name="Kiefer A.F."/>
            <person name="Nichols A."/>
            <person name="Cepeda A.J."/>
            <person name="Yan W."/>
            <person name="Fan B."/>
            <person name="Jiang Y."/>
            <person name="Adhikari A."/>
            <person name="Zheng C.-J."/>
            <person name="Schuster L."/>
            <person name="Cowan T.M."/>
            <person name="Smanski M.J."/>
            <person name="Chevrette M.G."/>
            <person name="De Carvalho L.P.S."/>
            <person name="Shen B."/>
        </authorList>
    </citation>
    <scope>NUCLEOTIDE SEQUENCE [LARGE SCALE GENOMIC DNA]</scope>
    <source>
        <strain evidence="2 3">NPDC002173</strain>
    </source>
</reference>
<dbReference type="NCBIfam" id="TIGR03084">
    <property type="entry name" value="TIGR03084 family metal-binding protein"/>
    <property type="match status" value="1"/>
</dbReference>